<keyword evidence="2" id="KW-1185">Reference proteome</keyword>
<dbReference type="KEGG" id="csn:Cyast_0390"/>
<dbReference type="PATRIC" id="fig|292563.3.peg.407"/>
<sequence length="103" mass="11851">MKYFFLTEGWGYKRVWQRGGLWDTVTWRRPPHISCLKIGIEENGEILWLYEVEEAVLMVEVMPSTPEAKKNSNIGQVVLKRLIDSSQVIDALVSAKKVVNENS</sequence>
<accession>K9YIZ2</accession>
<dbReference type="EMBL" id="CP003940">
    <property type="protein sequence ID" value="AFZ46370.1"/>
    <property type="molecule type" value="Genomic_DNA"/>
</dbReference>
<organism evidence="1 2">
    <name type="scientific">Cyanobacterium stanieri (strain ATCC 29140 / PCC 7202)</name>
    <dbReference type="NCBI Taxonomy" id="292563"/>
    <lineage>
        <taxon>Bacteria</taxon>
        <taxon>Bacillati</taxon>
        <taxon>Cyanobacteriota</taxon>
        <taxon>Cyanophyceae</taxon>
        <taxon>Oscillatoriophycideae</taxon>
        <taxon>Chroococcales</taxon>
        <taxon>Geminocystaceae</taxon>
        <taxon>Cyanobacterium</taxon>
    </lineage>
</organism>
<evidence type="ECO:0000313" key="2">
    <source>
        <dbReference type="Proteomes" id="UP000010483"/>
    </source>
</evidence>
<evidence type="ECO:0000313" key="1">
    <source>
        <dbReference type="EMBL" id="AFZ46370.1"/>
    </source>
</evidence>
<gene>
    <name evidence="1" type="ordered locus">Cyast_0390</name>
</gene>
<protein>
    <submittedName>
        <fullName evidence="1">Uncharacterized protein</fullName>
    </submittedName>
</protein>
<dbReference type="AlphaFoldDB" id="K9YIZ2"/>
<dbReference type="BioCyc" id="CSTA292563:G1353-393-MONOMER"/>
<proteinExistence type="predicted"/>
<dbReference type="eggNOG" id="ENOG5032RPJ">
    <property type="taxonomic scope" value="Bacteria"/>
</dbReference>
<dbReference type="Proteomes" id="UP000010483">
    <property type="component" value="Chromosome"/>
</dbReference>
<dbReference type="STRING" id="292563.Cyast_0390"/>
<name>K9YIZ2_CYASC</name>
<reference evidence="2" key="1">
    <citation type="journal article" date="2013" name="Proc. Natl. Acad. Sci. U.S.A.">
        <title>Improving the coverage of the cyanobacterial phylum using diversity-driven genome sequencing.</title>
        <authorList>
            <person name="Shih P.M."/>
            <person name="Wu D."/>
            <person name="Latifi A."/>
            <person name="Axen S.D."/>
            <person name="Fewer D.P."/>
            <person name="Talla E."/>
            <person name="Calteau A."/>
            <person name="Cai F."/>
            <person name="Tandeau de Marsac N."/>
            <person name="Rippka R."/>
            <person name="Herdman M."/>
            <person name="Sivonen K."/>
            <person name="Coursin T."/>
            <person name="Laurent T."/>
            <person name="Goodwin L."/>
            <person name="Nolan M."/>
            <person name="Davenport K.W."/>
            <person name="Han C.S."/>
            <person name="Rubin E.M."/>
            <person name="Eisen J.A."/>
            <person name="Woyke T."/>
            <person name="Gugger M."/>
            <person name="Kerfeld C.A."/>
        </authorList>
    </citation>
    <scope>NUCLEOTIDE SEQUENCE [LARGE SCALE GENOMIC DNA]</scope>
    <source>
        <strain evidence="2">ATCC 29140 / PCC 7202</strain>
    </source>
</reference>
<dbReference type="HOGENOM" id="CLU_2130915_0_0_3"/>